<name>A0A7C8J804_ORBOL</name>
<evidence type="ECO:0000313" key="2">
    <source>
        <dbReference type="EMBL" id="KAF3118716.1"/>
    </source>
</evidence>
<dbReference type="Proteomes" id="UP000475325">
    <property type="component" value="Unassembled WGS sequence"/>
</dbReference>
<dbReference type="AlphaFoldDB" id="A0A7C8J804"/>
<gene>
    <name evidence="1" type="ORF">TWF102_007991</name>
    <name evidence="2" type="ORF">TWF703_004471</name>
</gene>
<dbReference type="Proteomes" id="UP000480548">
    <property type="component" value="Unassembled WGS sequence"/>
</dbReference>
<dbReference type="EMBL" id="WIQW01000049">
    <property type="protein sequence ID" value="KAF3093051.1"/>
    <property type="molecule type" value="Genomic_DNA"/>
</dbReference>
<comment type="caution">
    <text evidence="1">The sequence shown here is derived from an EMBL/GenBank/DDBJ whole genome shotgun (WGS) entry which is preliminary data.</text>
</comment>
<evidence type="ECO:0000313" key="1">
    <source>
        <dbReference type="EMBL" id="KAF3093051.1"/>
    </source>
</evidence>
<organism evidence="1 3">
    <name type="scientific">Orbilia oligospora</name>
    <name type="common">Nematode-trapping fungus</name>
    <name type="synonym">Arthrobotrys oligospora</name>
    <dbReference type="NCBI Taxonomy" id="2813651"/>
    <lineage>
        <taxon>Eukaryota</taxon>
        <taxon>Fungi</taxon>
        <taxon>Dikarya</taxon>
        <taxon>Ascomycota</taxon>
        <taxon>Pezizomycotina</taxon>
        <taxon>Orbiliomycetes</taxon>
        <taxon>Orbiliales</taxon>
        <taxon>Orbiliaceae</taxon>
        <taxon>Orbilia</taxon>
    </lineage>
</organism>
<proteinExistence type="predicted"/>
<sequence length="434" mass="50072">MPGILDCPPEILELIIDELAFSPALASELVDSVHQRLSRRIFSLGQTCQFFYQFILPRLYSNCFLEFHAFFYHFAELPQYRLYDSSAVGTVQKYNGFLKHGSLVKDLNIRFDELADWPHPAQEWKAVKWSEFQEVSQPAPNILEKLLPRFDRLNRVEFQRDTRTLGSLGDFVRGIGLVLSRVTSLTALDLSIQYNTEDKSDWAKNAVEIEHSSFAARLRDLSISVEPKSRELDWNEEPTDHDLLDCFWFMDVLIQLLSIPSQTVKTLNFEFILEQFGGCPLGRRWLKNRENGPPTKIVKNRLELPLVSKLYLTLGNGCQFAYEHCFKITHGEIKDLSLQLITLPGGEWLKEISFIKSFPKLTAITLYHPRDIELVEVVVASLQSDFIHLKELRVVLFTPSSYVRAIIDKFGKGSRIQVEKFDSRHSSATVRLHF</sequence>
<evidence type="ECO:0008006" key="5">
    <source>
        <dbReference type="Google" id="ProtNLM"/>
    </source>
</evidence>
<dbReference type="EMBL" id="WIQZ01000214">
    <property type="protein sequence ID" value="KAF3118716.1"/>
    <property type="molecule type" value="Genomic_DNA"/>
</dbReference>
<protein>
    <recommendedName>
        <fullName evidence="5">F-box domain-containing protein</fullName>
    </recommendedName>
</protein>
<accession>A0A7C8J804</accession>
<evidence type="ECO:0000313" key="3">
    <source>
        <dbReference type="Proteomes" id="UP000475325"/>
    </source>
</evidence>
<evidence type="ECO:0000313" key="4">
    <source>
        <dbReference type="Proteomes" id="UP000480548"/>
    </source>
</evidence>
<reference evidence="3 4" key="1">
    <citation type="submission" date="2019-06" db="EMBL/GenBank/DDBJ databases">
        <authorList>
            <person name="Palmer J.M."/>
        </authorList>
    </citation>
    <scope>NUCLEOTIDE SEQUENCE [LARGE SCALE GENOMIC DNA]</scope>
    <source>
        <strain evidence="1 3">TWF102</strain>
        <strain evidence="2 4">TWF703</strain>
    </source>
</reference>